<keyword evidence="2" id="KW-1185">Reference proteome</keyword>
<dbReference type="GeneID" id="63754661"/>
<dbReference type="AlphaFoldDB" id="A0A1L9RBJ7"/>
<evidence type="ECO:0000313" key="2">
    <source>
        <dbReference type="Proteomes" id="UP000184383"/>
    </source>
</evidence>
<dbReference type="RefSeq" id="XP_040685971.1">
    <property type="nucleotide sequence ID" value="XM_040838813.1"/>
</dbReference>
<reference evidence="2" key="1">
    <citation type="journal article" date="2017" name="Genome Biol.">
        <title>Comparative genomics reveals high biological diversity and specific adaptations in the industrially and medically important fungal genus Aspergillus.</title>
        <authorList>
            <person name="de Vries R.P."/>
            <person name="Riley R."/>
            <person name="Wiebenga A."/>
            <person name="Aguilar-Osorio G."/>
            <person name="Amillis S."/>
            <person name="Uchima C.A."/>
            <person name="Anderluh G."/>
            <person name="Asadollahi M."/>
            <person name="Askin M."/>
            <person name="Barry K."/>
            <person name="Battaglia E."/>
            <person name="Bayram O."/>
            <person name="Benocci T."/>
            <person name="Braus-Stromeyer S.A."/>
            <person name="Caldana C."/>
            <person name="Canovas D."/>
            <person name="Cerqueira G.C."/>
            <person name="Chen F."/>
            <person name="Chen W."/>
            <person name="Choi C."/>
            <person name="Clum A."/>
            <person name="Dos Santos R.A."/>
            <person name="Damasio A.R."/>
            <person name="Diallinas G."/>
            <person name="Emri T."/>
            <person name="Fekete E."/>
            <person name="Flipphi M."/>
            <person name="Freyberg S."/>
            <person name="Gallo A."/>
            <person name="Gournas C."/>
            <person name="Habgood R."/>
            <person name="Hainaut M."/>
            <person name="Harispe M.L."/>
            <person name="Henrissat B."/>
            <person name="Hilden K.S."/>
            <person name="Hope R."/>
            <person name="Hossain A."/>
            <person name="Karabika E."/>
            <person name="Karaffa L."/>
            <person name="Karanyi Z."/>
            <person name="Krasevec N."/>
            <person name="Kuo A."/>
            <person name="Kusch H."/>
            <person name="LaButti K."/>
            <person name="Lagendijk E.L."/>
            <person name="Lapidus A."/>
            <person name="Levasseur A."/>
            <person name="Lindquist E."/>
            <person name="Lipzen A."/>
            <person name="Logrieco A.F."/>
            <person name="MacCabe A."/>
            <person name="Maekelae M.R."/>
            <person name="Malavazi I."/>
            <person name="Melin P."/>
            <person name="Meyer V."/>
            <person name="Mielnichuk N."/>
            <person name="Miskei M."/>
            <person name="Molnar A.P."/>
            <person name="Mule G."/>
            <person name="Ngan C.Y."/>
            <person name="Orejas M."/>
            <person name="Orosz E."/>
            <person name="Ouedraogo J.P."/>
            <person name="Overkamp K.M."/>
            <person name="Park H.-S."/>
            <person name="Perrone G."/>
            <person name="Piumi F."/>
            <person name="Punt P.J."/>
            <person name="Ram A.F."/>
            <person name="Ramon A."/>
            <person name="Rauscher S."/>
            <person name="Record E."/>
            <person name="Riano-Pachon D.M."/>
            <person name="Robert V."/>
            <person name="Roehrig J."/>
            <person name="Ruller R."/>
            <person name="Salamov A."/>
            <person name="Salih N.S."/>
            <person name="Samson R.A."/>
            <person name="Sandor E."/>
            <person name="Sanguinetti M."/>
            <person name="Schuetze T."/>
            <person name="Sepcic K."/>
            <person name="Shelest E."/>
            <person name="Sherlock G."/>
            <person name="Sophianopoulou V."/>
            <person name="Squina F.M."/>
            <person name="Sun H."/>
            <person name="Susca A."/>
            <person name="Todd R.B."/>
            <person name="Tsang A."/>
            <person name="Unkles S.E."/>
            <person name="van de Wiele N."/>
            <person name="van Rossen-Uffink D."/>
            <person name="Oliveira J.V."/>
            <person name="Vesth T.C."/>
            <person name="Visser J."/>
            <person name="Yu J.-H."/>
            <person name="Zhou M."/>
            <person name="Andersen M.R."/>
            <person name="Archer D.B."/>
            <person name="Baker S.E."/>
            <person name="Benoit I."/>
            <person name="Brakhage A.A."/>
            <person name="Braus G.H."/>
            <person name="Fischer R."/>
            <person name="Frisvad J.C."/>
            <person name="Goldman G.H."/>
            <person name="Houbraken J."/>
            <person name="Oakley B."/>
            <person name="Pocsi I."/>
            <person name="Scazzocchio C."/>
            <person name="Seiboth B."/>
            <person name="vanKuyk P.A."/>
            <person name="Wortman J."/>
            <person name="Dyer P.S."/>
            <person name="Grigoriev I.V."/>
        </authorList>
    </citation>
    <scope>NUCLEOTIDE SEQUENCE [LARGE SCALE GENOMIC DNA]</scope>
    <source>
        <strain evidence="2">DTO 134E9</strain>
    </source>
</reference>
<protein>
    <submittedName>
        <fullName evidence="1">Uncharacterized protein</fullName>
    </submittedName>
</protein>
<accession>A0A1L9RBJ7</accession>
<dbReference type="Proteomes" id="UP000184383">
    <property type="component" value="Unassembled WGS sequence"/>
</dbReference>
<sequence length="161" mass="17963">MVSIVRNNREFLAAGREGNFDGPVALSVGSTLFNLGVYHRPCGYFPQFQTIYTCDCEQPAIGRECNTGGIIYSEDITEYMAAKRSIPSCDAHYLSLLAFSPSLSFLWWPCSGYPGVMFLPEERKRRPELPSCSETTPARAPSPATPLSIYAIISRHKSTRW</sequence>
<dbReference type="VEuPathDB" id="FungiDB:ASPWEDRAFT_656925"/>
<name>A0A1L9RBJ7_ASPWE</name>
<proteinExistence type="predicted"/>
<organism evidence="1 2">
    <name type="scientific">Aspergillus wentii DTO 134E9</name>
    <dbReference type="NCBI Taxonomy" id="1073089"/>
    <lineage>
        <taxon>Eukaryota</taxon>
        <taxon>Fungi</taxon>
        <taxon>Dikarya</taxon>
        <taxon>Ascomycota</taxon>
        <taxon>Pezizomycotina</taxon>
        <taxon>Eurotiomycetes</taxon>
        <taxon>Eurotiomycetidae</taxon>
        <taxon>Eurotiales</taxon>
        <taxon>Aspergillaceae</taxon>
        <taxon>Aspergillus</taxon>
        <taxon>Aspergillus subgen. Cremei</taxon>
    </lineage>
</organism>
<gene>
    <name evidence="1" type="ORF">ASPWEDRAFT_656925</name>
</gene>
<evidence type="ECO:0000313" key="1">
    <source>
        <dbReference type="EMBL" id="OJJ32294.1"/>
    </source>
</evidence>
<dbReference type="EMBL" id="KV878215">
    <property type="protein sequence ID" value="OJJ32294.1"/>
    <property type="molecule type" value="Genomic_DNA"/>
</dbReference>